<dbReference type="Pfam" id="PF00550">
    <property type="entry name" value="PP-binding"/>
    <property type="match status" value="1"/>
</dbReference>
<dbReference type="eggNOG" id="KOG3628">
    <property type="taxonomic scope" value="Eukaryota"/>
</dbReference>
<dbReference type="InterPro" id="IPR045851">
    <property type="entry name" value="AMP-bd_C_sf"/>
</dbReference>
<dbReference type="EMBL" id="FN649726">
    <property type="protein sequence ID" value="CBN76691.1"/>
    <property type="molecule type" value="Genomic_DNA"/>
</dbReference>
<evidence type="ECO:0000256" key="1">
    <source>
        <dbReference type="ARBA" id="ARBA00006432"/>
    </source>
</evidence>
<dbReference type="Gene3D" id="1.10.1200.10">
    <property type="entry name" value="ACP-like"/>
    <property type="match status" value="1"/>
</dbReference>
<name>D8LBI2_ECTSI</name>
<dbReference type="InterPro" id="IPR040097">
    <property type="entry name" value="FAAL/FAAC"/>
</dbReference>
<dbReference type="PROSITE" id="PS50075">
    <property type="entry name" value="CARRIER"/>
    <property type="match status" value="1"/>
</dbReference>
<dbReference type="AlphaFoldDB" id="D8LBI2"/>
<evidence type="ECO:0000313" key="6">
    <source>
        <dbReference type="Proteomes" id="UP000002630"/>
    </source>
</evidence>
<dbReference type="EMBL" id="FN647682">
    <property type="protein sequence ID" value="CBN76691.1"/>
    <property type="molecule type" value="Genomic_DNA"/>
</dbReference>
<dbReference type="SUPFAM" id="SSF56801">
    <property type="entry name" value="Acetyl-CoA synthetase-like"/>
    <property type="match status" value="1"/>
</dbReference>
<feature type="region of interest" description="Disordered" evidence="3">
    <location>
        <begin position="632"/>
        <end position="678"/>
    </location>
</feature>
<keyword evidence="6" id="KW-1185">Reference proteome</keyword>
<keyword evidence="2" id="KW-0436">Ligase</keyword>
<reference evidence="5 6" key="1">
    <citation type="journal article" date="2010" name="Nature">
        <title>The Ectocarpus genome and the independent evolution of multicellularity in brown algae.</title>
        <authorList>
            <person name="Cock J.M."/>
            <person name="Sterck L."/>
            <person name="Rouze P."/>
            <person name="Scornet D."/>
            <person name="Allen A.E."/>
            <person name="Amoutzias G."/>
            <person name="Anthouard V."/>
            <person name="Artiguenave F."/>
            <person name="Aury J.M."/>
            <person name="Badger J.H."/>
            <person name="Beszteri B."/>
            <person name="Billiau K."/>
            <person name="Bonnet E."/>
            <person name="Bothwell J.H."/>
            <person name="Bowler C."/>
            <person name="Boyen C."/>
            <person name="Brownlee C."/>
            <person name="Carrano C.J."/>
            <person name="Charrier B."/>
            <person name="Cho G.Y."/>
            <person name="Coelho S.M."/>
            <person name="Collen J."/>
            <person name="Corre E."/>
            <person name="Da Silva C."/>
            <person name="Delage L."/>
            <person name="Delaroque N."/>
            <person name="Dittami S.M."/>
            <person name="Doulbeau S."/>
            <person name="Elias M."/>
            <person name="Farnham G."/>
            <person name="Gachon C.M."/>
            <person name="Gschloessl B."/>
            <person name="Heesch S."/>
            <person name="Jabbari K."/>
            <person name="Jubin C."/>
            <person name="Kawai H."/>
            <person name="Kimura K."/>
            <person name="Kloareg B."/>
            <person name="Kupper F.C."/>
            <person name="Lang D."/>
            <person name="Le Bail A."/>
            <person name="Leblanc C."/>
            <person name="Lerouge P."/>
            <person name="Lohr M."/>
            <person name="Lopez P.J."/>
            <person name="Martens C."/>
            <person name="Maumus F."/>
            <person name="Michel G."/>
            <person name="Miranda-Saavedra D."/>
            <person name="Morales J."/>
            <person name="Moreau H."/>
            <person name="Motomura T."/>
            <person name="Nagasato C."/>
            <person name="Napoli C.A."/>
            <person name="Nelson D.R."/>
            <person name="Nyvall-Collen P."/>
            <person name="Peters A.F."/>
            <person name="Pommier C."/>
            <person name="Potin P."/>
            <person name="Poulain J."/>
            <person name="Quesneville H."/>
            <person name="Read B."/>
            <person name="Rensing S.A."/>
            <person name="Ritter A."/>
            <person name="Rousvoal S."/>
            <person name="Samanta M."/>
            <person name="Samson G."/>
            <person name="Schroeder D.C."/>
            <person name="Segurens B."/>
            <person name="Strittmatter M."/>
            <person name="Tonon T."/>
            <person name="Tregear J.W."/>
            <person name="Valentin K."/>
            <person name="von Dassow P."/>
            <person name="Yamagishi T."/>
            <person name="Van de Peer Y."/>
            <person name="Wincker P."/>
        </authorList>
    </citation>
    <scope>NUCLEOTIDE SEQUENCE [LARGE SCALE GENOMIC DNA]</scope>
    <source>
        <strain evidence="6">Ec32 / CCAP1310/4</strain>
    </source>
</reference>
<dbReference type="Proteomes" id="UP000002630">
    <property type="component" value="Linkage Group LG01"/>
</dbReference>
<sequence length="1113" mass="116943">MEGRQSLLGAIDYWAETTPSKTALTFLDDAGAEVDALTYSAVLRRSNALASHLLDKLGLVKGSTCLLVYPPCLDFTVAYLACLRAGVIAVPCYPPDPRRLKKDLHMFKAIQGSSGATVALTNRSYNYAKKMADIKGMFSGGASWPELNWVVTDSLASATAADEDTGRFSIPVPTDVAFVQYTSGSTSEPKGVMITHSNLADNLKLILAGLSAVDDTVVVAWLPQYHDMGLIGSVLALLFSGGSGFYMSPVSFIKRPALWVELISRHRGTHMQAPNFAYGLTARKFLALDPQPQLDLSCVRHMINAAEPVDTASIDRFYSVFEAHGLKRGVIFPTYGLAEHTVYVCSNGKDRLVVDRVMLETERKIRPVENKLELWAYGMDGAGTVGGKDDGVLTTVVVGCGRPKDCAGVDLRIVDTETLSALPEGNVGEIWVTSKSRAAGYWSQPEKTAEAFGGRLANDGDGPAPVAEGTVGHGAPADGYLKTGDLGFLWEGELYICGRIKDLIIVRGRNHYPQDLERTAEGAVAGSLRGGCSAAFGLAGADGGESLAIVAEVQQAGAGFDGQALAAEIRKVVAAEHGASLAMVRLLRPRTIPKTTSGKISRTMCKKAHVSGALDGDTVFLWGDDRMASHLSSAPGAAKEQAAVAEMDAQAERDETGGGGSNAASAEESKSSGGGKGCPADMTIADILKGVQSEVAKILKADGSAIPMDAPLATLGLDSMEAMQLMSLLEERFSVTIPDEVMFEPDTTLMTLAPIIKAGGVVPERAKAIDCGLLAAMEAKEGPPKGYMAEETVQKMQARRLTECSFKTQLGTGKFKEGCLSEQAEMSTADVVLVRSFFCLYAAVDVLTPLFLAGLFLLSLAPLAALLEESQSQAAVPVLSSVAKRLFVLYVLCVKGTALAKSYCSRFPPAGKALASPGVRDEVTLGCAWWSEGKQEPGVTYIYAGVGPAEQLLLSSAAPSALSRPIRPTTTAVTCPSLAHTALLSLLGSASVEKTHDWAAVDCAAEAGESACTSGGETELALAPAVSTAMKRGAQIVPCTVLGGSGVDGRFALAKTAAAWGLWKRPGGVVVVCARPVAVPSTEDSASMLKYAETVQAAAARVRSEHCDAFLSG</sequence>
<comment type="similarity">
    <text evidence="1">Belongs to the ATP-dependent AMP-binding enzyme family.</text>
</comment>
<accession>D8LBI2</accession>
<feature type="domain" description="Carrier" evidence="4">
    <location>
        <begin position="682"/>
        <end position="760"/>
    </location>
</feature>
<dbReference type="InterPro" id="IPR036736">
    <property type="entry name" value="ACP-like_sf"/>
</dbReference>
<proteinExistence type="inferred from homology"/>
<dbReference type="InterPro" id="IPR009081">
    <property type="entry name" value="PP-bd_ACP"/>
</dbReference>
<dbReference type="InterPro" id="IPR020845">
    <property type="entry name" value="AMP-binding_CS"/>
</dbReference>
<gene>
    <name evidence="5" type="ORF">Esi_0000_0470</name>
</gene>
<dbReference type="PANTHER" id="PTHR22754:SF32">
    <property type="entry name" value="DISCO-INTERACTING PROTEIN 2"/>
    <property type="match status" value="1"/>
</dbReference>
<dbReference type="STRING" id="2880.D8LBI2"/>
<dbReference type="PANTHER" id="PTHR22754">
    <property type="entry name" value="DISCO-INTERACTING PROTEIN 2 DIP2 -RELATED"/>
    <property type="match status" value="1"/>
</dbReference>
<dbReference type="PROSITE" id="PS00455">
    <property type="entry name" value="AMP_BINDING"/>
    <property type="match status" value="1"/>
</dbReference>
<dbReference type="CDD" id="cd05931">
    <property type="entry name" value="FAAL"/>
    <property type="match status" value="1"/>
</dbReference>
<evidence type="ECO:0000256" key="2">
    <source>
        <dbReference type="ARBA" id="ARBA00022598"/>
    </source>
</evidence>
<dbReference type="Pfam" id="PF00501">
    <property type="entry name" value="AMP-binding"/>
    <property type="match status" value="1"/>
</dbReference>
<protein>
    <recommendedName>
        <fullName evidence="4">Carrier domain-containing protein</fullName>
    </recommendedName>
</protein>
<dbReference type="InterPro" id="IPR000873">
    <property type="entry name" value="AMP-dep_synth/lig_dom"/>
</dbReference>
<dbReference type="Gene3D" id="3.30.300.30">
    <property type="match status" value="1"/>
</dbReference>
<dbReference type="FunFam" id="3.40.50.12780:FF:000013">
    <property type="entry name" value="Long-chain-fatty-acid--AMP ligase FadD32"/>
    <property type="match status" value="1"/>
</dbReference>
<evidence type="ECO:0000313" key="5">
    <source>
        <dbReference type="EMBL" id="CBN76691.1"/>
    </source>
</evidence>
<dbReference type="InParanoid" id="D8LBI2"/>
<dbReference type="OrthoDB" id="199633at2759"/>
<evidence type="ECO:0000259" key="4">
    <source>
        <dbReference type="PROSITE" id="PS50075"/>
    </source>
</evidence>
<organism evidence="5 6">
    <name type="scientific">Ectocarpus siliculosus</name>
    <name type="common">Brown alga</name>
    <name type="synonym">Conferva siliculosa</name>
    <dbReference type="NCBI Taxonomy" id="2880"/>
    <lineage>
        <taxon>Eukaryota</taxon>
        <taxon>Sar</taxon>
        <taxon>Stramenopiles</taxon>
        <taxon>Ochrophyta</taxon>
        <taxon>PX clade</taxon>
        <taxon>Phaeophyceae</taxon>
        <taxon>Ectocarpales</taxon>
        <taxon>Ectocarpaceae</taxon>
        <taxon>Ectocarpus</taxon>
    </lineage>
</organism>
<dbReference type="InterPro" id="IPR042099">
    <property type="entry name" value="ANL_N_sf"/>
</dbReference>
<dbReference type="SUPFAM" id="SSF47336">
    <property type="entry name" value="ACP-like"/>
    <property type="match status" value="1"/>
</dbReference>
<evidence type="ECO:0000256" key="3">
    <source>
        <dbReference type="SAM" id="MobiDB-lite"/>
    </source>
</evidence>
<dbReference type="GO" id="GO:0008610">
    <property type="term" value="P:lipid biosynthetic process"/>
    <property type="evidence" value="ECO:0007669"/>
    <property type="project" value="InterPro"/>
</dbReference>
<dbReference type="GO" id="GO:0016874">
    <property type="term" value="F:ligase activity"/>
    <property type="evidence" value="ECO:0007669"/>
    <property type="project" value="UniProtKB-KW"/>
</dbReference>
<dbReference type="Gene3D" id="3.40.50.12780">
    <property type="entry name" value="N-terminal domain of ligase-like"/>
    <property type="match status" value="1"/>
</dbReference>
<dbReference type="OMA" id="VRRPQRW"/>